<dbReference type="InterPro" id="IPR002825">
    <property type="entry name" value="Pept_S49_ser-pept_pro"/>
</dbReference>
<dbReference type="EMBL" id="PEZV01000003">
    <property type="protein sequence ID" value="PIT97622.1"/>
    <property type="molecule type" value="Genomic_DNA"/>
</dbReference>
<dbReference type="AlphaFoldDB" id="A0A2M6WXV0"/>
<name>A0A2M6WXV0_9BACT</name>
<organism evidence="1 2">
    <name type="scientific">Candidatus Berkelbacteria bacterium CG10_big_fil_rev_8_21_14_0_10_41_12</name>
    <dbReference type="NCBI Taxonomy" id="1974513"/>
    <lineage>
        <taxon>Bacteria</taxon>
        <taxon>Candidatus Berkelbacteria</taxon>
    </lineage>
</organism>
<evidence type="ECO:0000313" key="2">
    <source>
        <dbReference type="Proteomes" id="UP000228596"/>
    </source>
</evidence>
<gene>
    <name evidence="1" type="ORF">COT77_00415</name>
</gene>
<dbReference type="SUPFAM" id="SSF52096">
    <property type="entry name" value="ClpP/crotonase"/>
    <property type="match status" value="1"/>
</dbReference>
<sequence length="317" mass="36334">MPKTKTSEGTENVQVAVEPIKEETAQADEVSKNTPLEKFLEKNDVLIMLYPKDENGYFMQSIDQNDETLVYNAVTKQNSSKKSLLILLDTSGGNVYSAVKIMDLLRSKYKEITIAVPHVAKSSGTMMCCGADKIIMSPISELGPLDKPMVHPDNEMARISALDIVKSIDGMLDTAFERQKEFAEKLNTDYGISIQKSLDIASKTITGLVSPMLCREDVKIYNQAKRLLVIAENYGQEFLNQNMLKTIKNKNLRQRMAGVMIRRLIWLYPDHSFAIRRNELKDWFFIVEFSEKIEIWPELWKEYEDNRSNKSKNIKFI</sequence>
<dbReference type="Gene3D" id="3.90.226.10">
    <property type="entry name" value="2-enoyl-CoA Hydratase, Chain A, domain 1"/>
    <property type="match status" value="1"/>
</dbReference>
<reference evidence="2" key="1">
    <citation type="submission" date="2017-09" db="EMBL/GenBank/DDBJ databases">
        <title>Depth-based differentiation of microbial function through sediment-hosted aquifers and enrichment of novel symbionts in the deep terrestrial subsurface.</title>
        <authorList>
            <person name="Probst A.J."/>
            <person name="Ladd B."/>
            <person name="Jarett J.K."/>
            <person name="Geller-Mcgrath D.E."/>
            <person name="Sieber C.M.K."/>
            <person name="Emerson J.B."/>
            <person name="Anantharaman K."/>
            <person name="Thomas B.C."/>
            <person name="Malmstrom R."/>
            <person name="Stieglmeier M."/>
            <person name="Klingl A."/>
            <person name="Woyke T."/>
            <person name="Ryan C.M."/>
            <person name="Banfield J.F."/>
        </authorList>
    </citation>
    <scope>NUCLEOTIDE SEQUENCE [LARGE SCALE GENOMIC DNA]</scope>
</reference>
<dbReference type="Pfam" id="PF01972">
    <property type="entry name" value="SDH_protease"/>
    <property type="match status" value="1"/>
</dbReference>
<accession>A0A2M6WXV0</accession>
<proteinExistence type="predicted"/>
<dbReference type="PANTHER" id="PTHR35984">
    <property type="entry name" value="PERIPLASMIC SERINE PROTEASE"/>
    <property type="match status" value="1"/>
</dbReference>
<dbReference type="Proteomes" id="UP000228596">
    <property type="component" value="Unassembled WGS sequence"/>
</dbReference>
<comment type="caution">
    <text evidence="1">The sequence shown here is derived from an EMBL/GenBank/DDBJ whole genome shotgun (WGS) entry which is preliminary data.</text>
</comment>
<evidence type="ECO:0000313" key="1">
    <source>
        <dbReference type="EMBL" id="PIT97622.1"/>
    </source>
</evidence>
<evidence type="ECO:0008006" key="3">
    <source>
        <dbReference type="Google" id="ProtNLM"/>
    </source>
</evidence>
<dbReference type="PANTHER" id="PTHR35984:SF1">
    <property type="entry name" value="PERIPLASMIC SERINE PROTEASE"/>
    <property type="match status" value="1"/>
</dbReference>
<dbReference type="InterPro" id="IPR029045">
    <property type="entry name" value="ClpP/crotonase-like_dom_sf"/>
</dbReference>
<protein>
    <recommendedName>
        <fullName evidence="3">Serine protease</fullName>
    </recommendedName>
</protein>
<dbReference type="GO" id="GO:0016020">
    <property type="term" value="C:membrane"/>
    <property type="evidence" value="ECO:0007669"/>
    <property type="project" value="InterPro"/>
</dbReference>